<feature type="transmembrane region" description="Helical" evidence="1">
    <location>
        <begin position="21"/>
        <end position="42"/>
    </location>
</feature>
<keyword evidence="1" id="KW-0472">Membrane</keyword>
<dbReference type="OrthoDB" id="64737at2"/>
<feature type="transmembrane region" description="Helical" evidence="1">
    <location>
        <begin position="48"/>
        <end position="67"/>
    </location>
</feature>
<sequence length="224" mass="23942">MDHAGSWWGRVKRTLGRRIAPPRFVLFVLVCGIAAALLLPAIGVGRGVMVAFDLGALAFLVSLVPLFGETTAAAMRRSTRANDANRALLLGITAGTTFVILAAVNGELKGKNDALAIALVIATLVLAWLFSNMVYALHYAHLFYSEEQDGRGDAGGLDFPDTKEPDYWDFLYFSYTLGMTFQTSDVTIASGRMRRVALGQCLAAFVFNLGVLAFTINTIGGGGG</sequence>
<dbReference type="RefSeq" id="WP_093006774.1">
    <property type="nucleotide sequence ID" value="NZ_FNZZ01000004.1"/>
</dbReference>
<dbReference type="EMBL" id="FNZZ01000004">
    <property type="protein sequence ID" value="SEL70984.1"/>
    <property type="molecule type" value="Genomic_DNA"/>
</dbReference>
<dbReference type="Proteomes" id="UP000199214">
    <property type="component" value="Unassembled WGS sequence"/>
</dbReference>
<feature type="transmembrane region" description="Helical" evidence="1">
    <location>
        <begin position="87"/>
        <end position="104"/>
    </location>
</feature>
<protein>
    <submittedName>
        <fullName evidence="2">Uncharacterized membrane protein</fullName>
    </submittedName>
</protein>
<name>A0A1H7SH01_9SPHN</name>
<proteinExistence type="predicted"/>
<gene>
    <name evidence="2" type="ORF">SAMN05216382_2539</name>
</gene>
<dbReference type="AlphaFoldDB" id="A0A1H7SH01"/>
<keyword evidence="1" id="KW-1133">Transmembrane helix</keyword>
<dbReference type="Pfam" id="PF07077">
    <property type="entry name" value="DUF1345"/>
    <property type="match status" value="1"/>
</dbReference>
<evidence type="ECO:0000256" key="1">
    <source>
        <dbReference type="SAM" id="Phobius"/>
    </source>
</evidence>
<reference evidence="3" key="1">
    <citation type="submission" date="2016-10" db="EMBL/GenBank/DDBJ databases">
        <authorList>
            <person name="Varghese N."/>
            <person name="Submissions S."/>
        </authorList>
    </citation>
    <scope>NUCLEOTIDE SEQUENCE [LARGE SCALE GENOMIC DNA]</scope>
    <source>
        <strain evidence="3">JS21-1</strain>
    </source>
</reference>
<feature type="transmembrane region" description="Helical" evidence="1">
    <location>
        <begin position="196"/>
        <end position="216"/>
    </location>
</feature>
<evidence type="ECO:0000313" key="3">
    <source>
        <dbReference type="Proteomes" id="UP000199214"/>
    </source>
</evidence>
<feature type="transmembrane region" description="Helical" evidence="1">
    <location>
        <begin position="116"/>
        <end position="137"/>
    </location>
</feature>
<keyword evidence="3" id="KW-1185">Reference proteome</keyword>
<keyword evidence="1" id="KW-0812">Transmembrane</keyword>
<dbReference type="InterPro" id="IPR009781">
    <property type="entry name" value="DUF1345"/>
</dbReference>
<evidence type="ECO:0000313" key="2">
    <source>
        <dbReference type="EMBL" id="SEL70984.1"/>
    </source>
</evidence>
<accession>A0A1H7SH01</accession>
<organism evidence="2 3">
    <name type="scientific">Sphingomonas palmae</name>
    <dbReference type="NCBI Taxonomy" id="1855283"/>
    <lineage>
        <taxon>Bacteria</taxon>
        <taxon>Pseudomonadati</taxon>
        <taxon>Pseudomonadota</taxon>
        <taxon>Alphaproteobacteria</taxon>
        <taxon>Sphingomonadales</taxon>
        <taxon>Sphingomonadaceae</taxon>
        <taxon>Sphingomonas</taxon>
    </lineage>
</organism>
<dbReference type="STRING" id="1855283.SAMN05216382_2539"/>